<proteinExistence type="predicted"/>
<dbReference type="AlphaFoldDB" id="A0A645G3D0"/>
<name>A0A645G3D0_9ZZZZ</name>
<dbReference type="EMBL" id="VSSQ01065895">
    <property type="protein sequence ID" value="MPN18543.1"/>
    <property type="molecule type" value="Genomic_DNA"/>
</dbReference>
<sequence length="97" mass="11062">MKFTLVRNIYFHSREDGLISKHVSKVVESDVSPRIGYTFEDSAWHRNDVVKAEDVLIDTETGQCTVVLNPKNVAAASDVEKVYKLVVEHHGWKDAYK</sequence>
<organism evidence="1">
    <name type="scientific">bioreactor metagenome</name>
    <dbReference type="NCBI Taxonomy" id="1076179"/>
    <lineage>
        <taxon>unclassified sequences</taxon>
        <taxon>metagenomes</taxon>
        <taxon>ecological metagenomes</taxon>
    </lineage>
</organism>
<accession>A0A645G3D0</accession>
<protein>
    <submittedName>
        <fullName evidence="1">Uncharacterized protein</fullName>
    </submittedName>
</protein>
<comment type="caution">
    <text evidence="1">The sequence shown here is derived from an EMBL/GenBank/DDBJ whole genome shotgun (WGS) entry which is preliminary data.</text>
</comment>
<gene>
    <name evidence="1" type="ORF">SDC9_165903</name>
</gene>
<reference evidence="1" key="1">
    <citation type="submission" date="2019-08" db="EMBL/GenBank/DDBJ databases">
        <authorList>
            <person name="Kucharzyk K."/>
            <person name="Murdoch R.W."/>
            <person name="Higgins S."/>
            <person name="Loffler F."/>
        </authorList>
    </citation>
    <scope>NUCLEOTIDE SEQUENCE</scope>
</reference>
<evidence type="ECO:0000313" key="1">
    <source>
        <dbReference type="EMBL" id="MPN18543.1"/>
    </source>
</evidence>